<accession>A0AAJ3NSA3</accession>
<gene>
    <name evidence="2" type="ORF">AWC23_08705</name>
</gene>
<protein>
    <recommendedName>
        <fullName evidence="1">ABM domain-containing protein</fullName>
    </recommendedName>
</protein>
<keyword evidence="3" id="KW-1185">Reference proteome</keyword>
<name>A0AAJ3NSA3_9MYCO</name>
<dbReference type="SUPFAM" id="SSF54909">
    <property type="entry name" value="Dimeric alpha+beta barrel"/>
    <property type="match status" value="1"/>
</dbReference>
<evidence type="ECO:0000259" key="1">
    <source>
        <dbReference type="Pfam" id="PF03992"/>
    </source>
</evidence>
<organism evidence="2 3">
    <name type="scientific">Mycobacterium saskatchewanense</name>
    <dbReference type="NCBI Taxonomy" id="220927"/>
    <lineage>
        <taxon>Bacteria</taxon>
        <taxon>Bacillati</taxon>
        <taxon>Actinomycetota</taxon>
        <taxon>Actinomycetes</taxon>
        <taxon>Mycobacteriales</taxon>
        <taxon>Mycobacteriaceae</taxon>
        <taxon>Mycobacterium</taxon>
        <taxon>Mycobacterium simiae complex</taxon>
    </lineage>
</organism>
<feature type="domain" description="ABM" evidence="1">
    <location>
        <begin position="12"/>
        <end position="66"/>
    </location>
</feature>
<comment type="caution">
    <text evidence="2">The sequence shown here is derived from an EMBL/GenBank/DDBJ whole genome shotgun (WGS) entry which is preliminary data.</text>
</comment>
<dbReference type="InterPro" id="IPR011008">
    <property type="entry name" value="Dimeric_a/b-barrel"/>
</dbReference>
<dbReference type="Proteomes" id="UP000193387">
    <property type="component" value="Unassembled WGS sequence"/>
</dbReference>
<dbReference type="EMBL" id="LQPR01000021">
    <property type="protein sequence ID" value="ORW72925.1"/>
    <property type="molecule type" value="Genomic_DNA"/>
</dbReference>
<dbReference type="Pfam" id="PF03992">
    <property type="entry name" value="ABM"/>
    <property type="match status" value="1"/>
</dbReference>
<reference evidence="2 3" key="1">
    <citation type="submission" date="2016-01" db="EMBL/GenBank/DDBJ databases">
        <title>The new phylogeny of the genus Mycobacterium.</title>
        <authorList>
            <person name="Tarcisio F."/>
            <person name="Conor M."/>
            <person name="Antonella G."/>
            <person name="Elisabetta G."/>
            <person name="Giulia F.S."/>
            <person name="Sara T."/>
            <person name="Anna F."/>
            <person name="Clotilde B."/>
            <person name="Roberto B."/>
            <person name="Veronica D.S."/>
            <person name="Fabio R."/>
            <person name="Monica P."/>
            <person name="Olivier J."/>
            <person name="Enrico T."/>
            <person name="Nicola S."/>
        </authorList>
    </citation>
    <scope>NUCLEOTIDE SEQUENCE [LARGE SCALE GENOMIC DNA]</scope>
    <source>
        <strain evidence="2 3">DSM 44616</strain>
    </source>
</reference>
<dbReference type="AlphaFoldDB" id="A0AAJ3NSA3"/>
<evidence type="ECO:0000313" key="3">
    <source>
        <dbReference type="Proteomes" id="UP000193387"/>
    </source>
</evidence>
<proteinExistence type="predicted"/>
<dbReference type="InterPro" id="IPR007138">
    <property type="entry name" value="ABM_dom"/>
</dbReference>
<sequence>MLWVEFEVDDPTEFAEASRAVRDSVARNEPGISGYDWYWDDSRGRCHVLEIYDTSQAFIDHVKGEAAVVLLPGLERHAKLVRVEVHGCPSEKAKKVLIRNGGIMFHSM</sequence>
<evidence type="ECO:0000313" key="2">
    <source>
        <dbReference type="EMBL" id="ORW72925.1"/>
    </source>
</evidence>
<dbReference type="Gene3D" id="3.30.70.100">
    <property type="match status" value="1"/>
</dbReference>